<dbReference type="STRING" id="1447782.SAMN05444417_3054"/>
<dbReference type="Proteomes" id="UP000184292">
    <property type="component" value="Unassembled WGS sequence"/>
</dbReference>
<dbReference type="Gene3D" id="3.40.640.10">
    <property type="entry name" value="Type I PLP-dependent aspartate aminotransferase-like (Major domain)"/>
    <property type="match status" value="1"/>
</dbReference>
<proteinExistence type="predicted"/>
<keyword evidence="1" id="KW-0663">Pyridoxal phosphate</keyword>
<evidence type="ECO:0000259" key="2">
    <source>
        <dbReference type="Pfam" id="PF00266"/>
    </source>
</evidence>
<dbReference type="SUPFAM" id="SSF53383">
    <property type="entry name" value="PLP-dependent transferases"/>
    <property type="match status" value="1"/>
</dbReference>
<dbReference type="Gene3D" id="3.90.1150.10">
    <property type="entry name" value="Aspartate Aminotransferase, domain 1"/>
    <property type="match status" value="1"/>
</dbReference>
<protein>
    <submittedName>
        <fullName evidence="3">Selenocysteine lyase/Cysteine desulfurase</fullName>
    </submittedName>
</protein>
<keyword evidence="3" id="KW-0456">Lyase</keyword>
<dbReference type="InterPro" id="IPR000192">
    <property type="entry name" value="Aminotrans_V_dom"/>
</dbReference>
<organism evidence="3 4">
    <name type="scientific">Wenxinia saemankumensis</name>
    <dbReference type="NCBI Taxonomy" id="1447782"/>
    <lineage>
        <taxon>Bacteria</taxon>
        <taxon>Pseudomonadati</taxon>
        <taxon>Pseudomonadota</taxon>
        <taxon>Alphaproteobacteria</taxon>
        <taxon>Rhodobacterales</taxon>
        <taxon>Roseobacteraceae</taxon>
        <taxon>Wenxinia</taxon>
    </lineage>
</organism>
<dbReference type="Pfam" id="PF00266">
    <property type="entry name" value="Aminotran_5"/>
    <property type="match status" value="2"/>
</dbReference>
<dbReference type="InterPro" id="IPR015424">
    <property type="entry name" value="PyrdxlP-dep_Trfase"/>
</dbReference>
<dbReference type="PANTHER" id="PTHR43586">
    <property type="entry name" value="CYSTEINE DESULFURASE"/>
    <property type="match status" value="1"/>
</dbReference>
<feature type="domain" description="Aminotransferase class V" evidence="2">
    <location>
        <begin position="295"/>
        <end position="401"/>
    </location>
</feature>
<name>A0A1M6H1K0_9RHOB</name>
<dbReference type="OrthoDB" id="7801625at2"/>
<dbReference type="InterPro" id="IPR015422">
    <property type="entry name" value="PyrdxlP-dep_Trfase_small"/>
</dbReference>
<dbReference type="EMBL" id="FQYO01000005">
    <property type="protein sequence ID" value="SHJ16067.1"/>
    <property type="molecule type" value="Genomic_DNA"/>
</dbReference>
<dbReference type="AlphaFoldDB" id="A0A1M6H1K0"/>
<evidence type="ECO:0000313" key="3">
    <source>
        <dbReference type="EMBL" id="SHJ16067.1"/>
    </source>
</evidence>
<accession>A0A1M6H1K0</accession>
<keyword evidence="4" id="KW-1185">Reference proteome</keyword>
<feature type="domain" description="Aminotransferase class V" evidence="2">
    <location>
        <begin position="27"/>
        <end position="242"/>
    </location>
</feature>
<evidence type="ECO:0000313" key="4">
    <source>
        <dbReference type="Proteomes" id="UP000184292"/>
    </source>
</evidence>
<reference evidence="3 4" key="1">
    <citation type="submission" date="2016-11" db="EMBL/GenBank/DDBJ databases">
        <authorList>
            <person name="Jaros S."/>
            <person name="Januszkiewicz K."/>
            <person name="Wedrychowicz H."/>
        </authorList>
    </citation>
    <scope>NUCLEOTIDE SEQUENCE [LARGE SCALE GENOMIC DNA]</scope>
    <source>
        <strain evidence="3 4">DSM 100565</strain>
    </source>
</reference>
<dbReference type="GO" id="GO:0016829">
    <property type="term" value="F:lyase activity"/>
    <property type="evidence" value="ECO:0007669"/>
    <property type="project" value="UniProtKB-KW"/>
</dbReference>
<sequence>MFDDALLARIRDRFAHVEEDPFTGPRIFFESAGGALHLKSVVETSTKFAALPDNQGRDNPASKALEDIIARARDAFRLYLNASAGTVMVGESGTELLHRLVRTAMVARPDGPVVGTTLEHPASRDAMAHWAGVQGRTHILVPHDNATGTAWAEAYRAHLTPDTAVVTVIHTSPVTGRPVDIAAVAATVRKVAPDALIIVDGIQHAAHGAVDLSGADVDGYVISPYKVFSRHGYGLAWASDRLSAVDHEGIAGKWEHGTRDTGAYATWLDVVAYLDWLGGEVSSETAPRARLEAAAAAIHDHEAGLVQMMIEGTGNLAGLKDLPGLTLVGGAEPAPREGVVSFSVAGRPSPEIVAALETQGLRAHTRKADAYSGNVLSPLGMADCVRVSTGHYNSPEEVRRLLAAMAEIVPS</sequence>
<gene>
    <name evidence="3" type="ORF">SAMN05444417_3054</name>
</gene>
<evidence type="ECO:0000256" key="1">
    <source>
        <dbReference type="ARBA" id="ARBA00022898"/>
    </source>
</evidence>
<dbReference type="InterPro" id="IPR015421">
    <property type="entry name" value="PyrdxlP-dep_Trfase_major"/>
</dbReference>
<dbReference type="RefSeq" id="WP_073332834.1">
    <property type="nucleotide sequence ID" value="NZ_FQYO01000005.1"/>
</dbReference>